<keyword evidence="3" id="KW-0201">Cytochrome c-type biogenesis</keyword>
<comment type="subcellular location">
    <subcellularLocation>
        <location evidence="1">Membrane</location>
        <topology evidence="1">Multi-pass membrane protein</topology>
    </subcellularLocation>
</comment>
<proteinExistence type="predicted"/>
<evidence type="ECO:0000256" key="2">
    <source>
        <dbReference type="ARBA" id="ARBA00022692"/>
    </source>
</evidence>
<keyword evidence="2 6" id="KW-0812">Transmembrane</keyword>
<sequence length="562" mass="64712">MIQNTKCECGHQNHVGTVLCESCGKPLYEDDETTPLEMRYDGVARRSQKENPGWLDKVWNFFSSVKIAIYLIIITLAGAALGTVFEQESLFLNFDPSTFYEEKYGMIGKIYYLLGLSHTYESWWFITLLFMIGISLVVCSLDRVLPLYRALSKQQIRKHVQFLQRQKVSYTGQLPMYVSDDEHAEEASKAWVEAAAKKLQKQHYRVHTDGTALLAEKNRFSRWGPYINHIGLIIFLMAVLMRSLPGWNMDQHLAFPEGQPVKVPGTSFYLENEKFTLEFYKEEEMSEEFRAKQQAVPKVYETQAVLYKCKADCDDPMKEPKLEEVYKQDILVNKPLNYKGFLAYQYDFKESPMLISVKPSLKNKQTGQVYGSIELSMTRPADSYEVGPYSLKLKAYFPDFALDEKSVPMTKSNEPNVPAFIFTLKGPDMPAEGRTFVYFPRQIDKENFKQDLLNGDLANKLELSVNSMNDVKLSNYVSYLNIRIDRALPFIWVGAAISMIGLVMGFYWHHRRIWLRIDEGQLVLGAHTNKNWFGMRTEVAQFLHKSGIDVDPKSLEAGVVEQ</sequence>
<dbReference type="EMBL" id="NMQW01000002">
    <property type="protein sequence ID" value="OXM88104.1"/>
    <property type="molecule type" value="Genomic_DNA"/>
</dbReference>
<name>A0A229UXF6_9BACL</name>
<gene>
    <name evidence="8" type="ORF">CF651_03170</name>
</gene>
<accession>A0A229UXF6</accession>
<evidence type="ECO:0000313" key="8">
    <source>
        <dbReference type="EMBL" id="OXM88104.1"/>
    </source>
</evidence>
<keyword evidence="9" id="KW-1185">Reference proteome</keyword>
<evidence type="ECO:0000256" key="4">
    <source>
        <dbReference type="ARBA" id="ARBA00022989"/>
    </source>
</evidence>
<evidence type="ECO:0000259" key="7">
    <source>
        <dbReference type="Pfam" id="PF05140"/>
    </source>
</evidence>
<dbReference type="PANTHER" id="PTHR31566">
    <property type="entry name" value="CYTOCHROME C BIOGENESIS PROTEIN CCS1, CHLOROPLASTIC"/>
    <property type="match status" value="1"/>
</dbReference>
<dbReference type="PANTHER" id="PTHR31566:SF0">
    <property type="entry name" value="CYTOCHROME C BIOGENESIS PROTEIN CCS1, CHLOROPLASTIC"/>
    <property type="match status" value="1"/>
</dbReference>
<evidence type="ECO:0000256" key="3">
    <source>
        <dbReference type="ARBA" id="ARBA00022748"/>
    </source>
</evidence>
<evidence type="ECO:0000256" key="6">
    <source>
        <dbReference type="SAM" id="Phobius"/>
    </source>
</evidence>
<dbReference type="RefSeq" id="WP_094013351.1">
    <property type="nucleotide sequence ID" value="NZ_NMQW01000002.1"/>
</dbReference>
<dbReference type="Proteomes" id="UP000215509">
    <property type="component" value="Unassembled WGS sequence"/>
</dbReference>
<feature type="domain" description="ResB-like" evidence="7">
    <location>
        <begin position="65"/>
        <end position="539"/>
    </location>
</feature>
<feature type="transmembrane region" description="Helical" evidence="6">
    <location>
        <begin position="67"/>
        <end position="85"/>
    </location>
</feature>
<protein>
    <submittedName>
        <fullName evidence="8">Cytochrome C biogenesis protein ResB</fullName>
    </submittedName>
</protein>
<dbReference type="InterPro" id="IPR007816">
    <property type="entry name" value="ResB-like_domain"/>
</dbReference>
<evidence type="ECO:0000313" key="9">
    <source>
        <dbReference type="Proteomes" id="UP000215509"/>
    </source>
</evidence>
<dbReference type="GO" id="GO:0017004">
    <property type="term" value="P:cytochrome complex assembly"/>
    <property type="evidence" value="ECO:0007669"/>
    <property type="project" value="UniProtKB-KW"/>
</dbReference>
<comment type="caution">
    <text evidence="8">The sequence shown here is derived from an EMBL/GenBank/DDBJ whole genome shotgun (WGS) entry which is preliminary data.</text>
</comment>
<feature type="transmembrane region" description="Helical" evidence="6">
    <location>
        <begin position="123"/>
        <end position="145"/>
    </location>
</feature>
<dbReference type="InterPro" id="IPR023494">
    <property type="entry name" value="Cyt_c_bgen_Ccs1/CcsB/ResB"/>
</dbReference>
<dbReference type="Pfam" id="PF05140">
    <property type="entry name" value="ResB"/>
    <property type="match status" value="1"/>
</dbReference>
<reference evidence="8 9" key="1">
    <citation type="submission" date="2017-07" db="EMBL/GenBank/DDBJ databases">
        <title>Genome sequencing and assembly of Paenibacillus rigui.</title>
        <authorList>
            <person name="Mayilraj S."/>
        </authorList>
    </citation>
    <scope>NUCLEOTIDE SEQUENCE [LARGE SCALE GENOMIC DNA]</scope>
    <source>
        <strain evidence="8 9">JCM 16352</strain>
    </source>
</reference>
<evidence type="ECO:0000256" key="1">
    <source>
        <dbReference type="ARBA" id="ARBA00004141"/>
    </source>
</evidence>
<dbReference type="OrthoDB" id="9770923at2"/>
<feature type="transmembrane region" description="Helical" evidence="6">
    <location>
        <begin position="487"/>
        <end position="508"/>
    </location>
</feature>
<dbReference type="AlphaFoldDB" id="A0A229UXF6"/>
<feature type="transmembrane region" description="Helical" evidence="6">
    <location>
        <begin position="226"/>
        <end position="244"/>
    </location>
</feature>
<dbReference type="GO" id="GO:0016020">
    <property type="term" value="C:membrane"/>
    <property type="evidence" value="ECO:0007669"/>
    <property type="project" value="UniProtKB-SubCell"/>
</dbReference>
<keyword evidence="4 6" id="KW-1133">Transmembrane helix</keyword>
<keyword evidence="5 6" id="KW-0472">Membrane</keyword>
<evidence type="ECO:0000256" key="5">
    <source>
        <dbReference type="ARBA" id="ARBA00023136"/>
    </source>
</evidence>
<organism evidence="8 9">
    <name type="scientific">Paenibacillus rigui</name>
    <dbReference type="NCBI Taxonomy" id="554312"/>
    <lineage>
        <taxon>Bacteria</taxon>
        <taxon>Bacillati</taxon>
        <taxon>Bacillota</taxon>
        <taxon>Bacilli</taxon>
        <taxon>Bacillales</taxon>
        <taxon>Paenibacillaceae</taxon>
        <taxon>Paenibacillus</taxon>
    </lineage>
</organism>